<reference evidence="1 2" key="1">
    <citation type="journal article" date="2021" name="Hortic Res">
        <title>High-quality reference genome and annotation aids understanding of berry development for evergreen blueberry (Vaccinium darrowii).</title>
        <authorList>
            <person name="Yu J."/>
            <person name="Hulse-Kemp A.M."/>
            <person name="Babiker E."/>
            <person name="Staton M."/>
        </authorList>
    </citation>
    <scope>NUCLEOTIDE SEQUENCE [LARGE SCALE GENOMIC DNA]</scope>
    <source>
        <strain evidence="2">cv. NJ 8807/NJ 8810</strain>
        <tissue evidence="1">Young leaf</tissue>
    </source>
</reference>
<evidence type="ECO:0000313" key="2">
    <source>
        <dbReference type="Proteomes" id="UP000828048"/>
    </source>
</evidence>
<accession>A0ACB7XJM9</accession>
<name>A0ACB7XJM9_9ERIC</name>
<evidence type="ECO:0000313" key="1">
    <source>
        <dbReference type="EMBL" id="KAH7840981.1"/>
    </source>
</evidence>
<dbReference type="EMBL" id="CM037160">
    <property type="protein sequence ID" value="KAH7840981.1"/>
    <property type="molecule type" value="Genomic_DNA"/>
</dbReference>
<sequence>MMGSFRDQEEDYRFFDALEGIASSGSSFHSLNCRVEADNSVSSSFEYDIWTRSPKSVQERRSTFLNRMGLNSNGIVLDDTGDEWSDLLTNELDRITRNSGAVLRTPIFQDEFSSSRSSWSSWYNDASDISEEELRGKLGRIGNLGDGIECSVDKFGNEATQNKLQVSGLGRLVIPEEVKNHFVSSPLVSQPMQRGTEDADNLVGSKNKIKSKWLGRLRSFTCMVDREGVGNTSRRTSSNPIQGARVQRVKVRHSRKRWKELSALFRGQDIKAHEGSILTMKFSFDGQYLATAGEDGIVCVWQVVEDARSNEIDIPEIDPSCVYFTVNHLSELAPFAVEKDKSGKLKSLRKTADSACVIFPPKVFRILEKPLHQLHGHSSEILDLSWSKNNYLLSSSIDKTVRLWKVGCENCLEVFSHSNYVTCIQFNPVDDNHFVSGSIDGKVRIWEIKGCQVADWTDMKDIVTAVCYRPDGKGVIVGSIAGTCRFYDISSDHFQLEAQIDLHNKKKPPCKRITHFEFFPHDPSKLMVTCADSQVRVLQGINVVGKYRGLRSSGSQLYASFTADGKHIVSTSEDSNVYIWNSNCHEEFSSSQQKVIRSWERFSTNASVAIPWSGLKKSGDFENTCQVPLPFSSPSYFSLGQEFILESFPKGSATWPEEKLLRSSSRAVASAMHKSQYKFLRNCQSASSSHAWDLVIVTAGWDGRIRSFHNYGLPVAT</sequence>
<organism evidence="1 2">
    <name type="scientific">Vaccinium darrowii</name>
    <dbReference type="NCBI Taxonomy" id="229202"/>
    <lineage>
        <taxon>Eukaryota</taxon>
        <taxon>Viridiplantae</taxon>
        <taxon>Streptophyta</taxon>
        <taxon>Embryophyta</taxon>
        <taxon>Tracheophyta</taxon>
        <taxon>Spermatophyta</taxon>
        <taxon>Magnoliopsida</taxon>
        <taxon>eudicotyledons</taxon>
        <taxon>Gunneridae</taxon>
        <taxon>Pentapetalae</taxon>
        <taxon>asterids</taxon>
        <taxon>Ericales</taxon>
        <taxon>Ericaceae</taxon>
        <taxon>Vaccinioideae</taxon>
        <taxon>Vaccinieae</taxon>
        <taxon>Vaccinium</taxon>
    </lineage>
</organism>
<keyword evidence="2" id="KW-1185">Reference proteome</keyword>
<protein>
    <submittedName>
        <fullName evidence="1">Uncharacterized protein</fullName>
    </submittedName>
</protein>
<gene>
    <name evidence="1" type="ORF">Vadar_024184</name>
</gene>
<comment type="caution">
    <text evidence="1">The sequence shown here is derived from an EMBL/GenBank/DDBJ whole genome shotgun (WGS) entry which is preliminary data.</text>
</comment>
<dbReference type="Proteomes" id="UP000828048">
    <property type="component" value="Chromosome 10"/>
</dbReference>
<proteinExistence type="predicted"/>